<proteinExistence type="predicted"/>
<evidence type="ECO:0008006" key="4">
    <source>
        <dbReference type="Google" id="ProtNLM"/>
    </source>
</evidence>
<evidence type="ECO:0000313" key="2">
    <source>
        <dbReference type="EMBL" id="KAK4316897.1"/>
    </source>
</evidence>
<sequence>MVMLLVLVMKVLLLNDHLGSCGLPEVSVMPPDSCIAKTFHKWCINVGISLWLEAGVLCIPPQKVARTPGRLDY</sequence>
<accession>A0AAE1Q1F8</accession>
<evidence type="ECO:0000256" key="1">
    <source>
        <dbReference type="SAM" id="SignalP"/>
    </source>
</evidence>
<name>A0AAE1Q1F8_9EUCA</name>
<feature type="signal peptide" evidence="1">
    <location>
        <begin position="1"/>
        <end position="21"/>
    </location>
</feature>
<dbReference type="AlphaFoldDB" id="A0AAE1Q1F8"/>
<protein>
    <recommendedName>
        <fullName evidence="4">Secreted protein</fullName>
    </recommendedName>
</protein>
<dbReference type="Proteomes" id="UP001292094">
    <property type="component" value="Unassembled WGS sequence"/>
</dbReference>
<feature type="chain" id="PRO_5042103462" description="Secreted protein" evidence="1">
    <location>
        <begin position="22"/>
        <end position="73"/>
    </location>
</feature>
<reference evidence="2" key="1">
    <citation type="submission" date="2023-11" db="EMBL/GenBank/DDBJ databases">
        <title>Genome assemblies of two species of porcelain crab, Petrolisthes cinctipes and Petrolisthes manimaculis (Anomura: Porcellanidae).</title>
        <authorList>
            <person name="Angst P."/>
        </authorList>
    </citation>
    <scope>NUCLEOTIDE SEQUENCE</scope>
    <source>
        <strain evidence="2">PB745_02</strain>
        <tissue evidence="2">Gill</tissue>
    </source>
</reference>
<comment type="caution">
    <text evidence="2">The sequence shown here is derived from an EMBL/GenBank/DDBJ whole genome shotgun (WGS) entry which is preliminary data.</text>
</comment>
<dbReference type="EMBL" id="JAWZYT010000974">
    <property type="protein sequence ID" value="KAK4316897.1"/>
    <property type="molecule type" value="Genomic_DNA"/>
</dbReference>
<gene>
    <name evidence="2" type="ORF">Pmani_011987</name>
</gene>
<keyword evidence="3" id="KW-1185">Reference proteome</keyword>
<evidence type="ECO:0000313" key="3">
    <source>
        <dbReference type="Proteomes" id="UP001292094"/>
    </source>
</evidence>
<keyword evidence="1" id="KW-0732">Signal</keyword>
<organism evidence="2 3">
    <name type="scientific">Petrolisthes manimaculis</name>
    <dbReference type="NCBI Taxonomy" id="1843537"/>
    <lineage>
        <taxon>Eukaryota</taxon>
        <taxon>Metazoa</taxon>
        <taxon>Ecdysozoa</taxon>
        <taxon>Arthropoda</taxon>
        <taxon>Crustacea</taxon>
        <taxon>Multicrustacea</taxon>
        <taxon>Malacostraca</taxon>
        <taxon>Eumalacostraca</taxon>
        <taxon>Eucarida</taxon>
        <taxon>Decapoda</taxon>
        <taxon>Pleocyemata</taxon>
        <taxon>Anomura</taxon>
        <taxon>Galatheoidea</taxon>
        <taxon>Porcellanidae</taxon>
        <taxon>Petrolisthes</taxon>
    </lineage>
</organism>